<organism evidence="1 2">
    <name type="scientific">Sulfurospirillum deleyianum (strain ATCC 51133 / DSM 6946 / 5175)</name>
    <dbReference type="NCBI Taxonomy" id="525898"/>
    <lineage>
        <taxon>Bacteria</taxon>
        <taxon>Pseudomonadati</taxon>
        <taxon>Campylobacterota</taxon>
        <taxon>Epsilonproteobacteria</taxon>
        <taxon>Campylobacterales</taxon>
        <taxon>Sulfurospirillaceae</taxon>
        <taxon>Sulfurospirillum</taxon>
    </lineage>
</organism>
<dbReference type="eggNOG" id="COG3677">
    <property type="taxonomic scope" value="Bacteria"/>
</dbReference>
<dbReference type="Proteomes" id="UP000002222">
    <property type="component" value="Chromosome"/>
</dbReference>
<dbReference type="AlphaFoldDB" id="D1B203"/>
<dbReference type="OrthoDB" id="5469813at2"/>
<protein>
    <recommendedName>
        <fullName evidence="3">Transposase</fullName>
    </recommendedName>
</protein>
<gene>
    <name evidence="1" type="ordered locus">Sdel_1099</name>
</gene>
<name>D1B203_SULD5</name>
<proteinExistence type="predicted"/>
<evidence type="ECO:0000313" key="2">
    <source>
        <dbReference type="Proteomes" id="UP000002222"/>
    </source>
</evidence>
<accession>D1B203</accession>
<reference evidence="2" key="1">
    <citation type="submission" date="2009-11" db="EMBL/GenBank/DDBJ databases">
        <title>The complete genome of Sulfurospirillum deleyianum DSM 6946.</title>
        <authorList>
            <consortium name="US DOE Joint Genome Institute (JGI-PGF)"/>
            <person name="Lucas S."/>
            <person name="Copeland A."/>
            <person name="Lapidus A."/>
            <person name="Glavina del Rio T."/>
            <person name="Dalin E."/>
            <person name="Tice H."/>
            <person name="Bruce D."/>
            <person name="Goodwin L."/>
            <person name="Pitluck S."/>
            <person name="Kyrpides N."/>
            <person name="Mavromatis K."/>
            <person name="Ivanova N."/>
            <person name="Ovchinnikova G."/>
            <person name="Munk A.C."/>
            <person name="Lu M."/>
            <person name="Brettin T."/>
            <person name="Detter J.C."/>
            <person name="Han C."/>
            <person name="Tapia R."/>
            <person name="Larimer F."/>
            <person name="Land M."/>
            <person name="Hauser L."/>
            <person name="Markowitz V."/>
            <person name="Cheng J.F."/>
            <person name="Hugenholtz P."/>
            <person name="Woyke T."/>
            <person name="Wu D."/>
            <person name="Aumann P."/>
            <person name="Schneider S."/>
            <person name="Lang E."/>
            <person name="Spring S."/>
            <person name="Klenk H.P."/>
            <person name="Eisen J.A."/>
        </authorList>
    </citation>
    <scope>NUCLEOTIDE SEQUENCE [LARGE SCALE GENOMIC DNA]</scope>
    <source>
        <strain evidence="2">ATCC 51133 / DSM 6946 / 5175</strain>
    </source>
</reference>
<reference evidence="1 2" key="2">
    <citation type="journal article" date="2010" name="Stand. Genomic Sci.">
        <title>Complete genome sequence of Sulfurospirillum deleyianum type strain (5175).</title>
        <authorList>
            <person name="Sikorski J."/>
            <person name="Lapidus A."/>
            <person name="Copeland A."/>
            <person name="Glavina Del Rio T."/>
            <person name="Nolan M."/>
            <person name="Lucas S."/>
            <person name="Chen F."/>
            <person name="Tice H."/>
            <person name="Cheng J.F."/>
            <person name="Saunders E."/>
            <person name="Bruce D."/>
            <person name="Goodwin L."/>
            <person name="Pitluck S."/>
            <person name="Ovchinnikova G."/>
            <person name="Pati A."/>
            <person name="Ivanova N."/>
            <person name="Mavromatis K."/>
            <person name="Chen A."/>
            <person name="Palaniappan K."/>
            <person name="Chain P."/>
            <person name="Land M."/>
            <person name="Hauser L."/>
            <person name="Chang Y.J."/>
            <person name="Jeffries C.D."/>
            <person name="Brettin T."/>
            <person name="Detter J.C."/>
            <person name="Han C."/>
            <person name="Rohde M."/>
            <person name="Lang E."/>
            <person name="Spring S."/>
            <person name="Goker M."/>
            <person name="Bristow J."/>
            <person name="Eisen J.A."/>
            <person name="Markowitz V."/>
            <person name="Hugenholtz P."/>
            <person name="Kyrpides N.C."/>
            <person name="Klenk H.P."/>
        </authorList>
    </citation>
    <scope>NUCLEOTIDE SEQUENCE [LARGE SCALE GENOMIC DNA]</scope>
    <source>
        <strain evidence="2">ATCC 51133 / DSM 6946 / 5175</strain>
    </source>
</reference>
<dbReference type="EMBL" id="CP001816">
    <property type="protein sequence ID" value="ACZ12123.1"/>
    <property type="molecule type" value="Genomic_DNA"/>
</dbReference>
<evidence type="ECO:0000313" key="1">
    <source>
        <dbReference type="EMBL" id="ACZ12123.1"/>
    </source>
</evidence>
<evidence type="ECO:0008006" key="3">
    <source>
        <dbReference type="Google" id="ProtNLM"/>
    </source>
</evidence>
<dbReference type="STRING" id="525898.Sdel_1099"/>
<dbReference type="HOGENOM" id="CLU_1264765_0_0_7"/>
<sequence>MKKETVSCIFCKEKRLYQVSPTQFKCFTCKKKFSLQKYQHEQAMIQAFIANQSASLCASSLGLNYATVKKMYQKIRLLLMEYSENIYHQQTHTFSQYDEYYFLPTCKRKNPHYLFDAIGILGMVYETHIYTLLLPNQFAHLKHLEEEAIEKEMYARFLMQHRVAHYESFENPLSNFWRYLETWMEHFKGVKEENFIAYLKEAEFKFNHKNEAEQRSILEALWQKAFYM</sequence>
<dbReference type="RefSeq" id="WP_012856881.1">
    <property type="nucleotide sequence ID" value="NC_013512.1"/>
</dbReference>
<dbReference type="KEGG" id="sdl:Sdel_1099"/>
<keyword evidence="2" id="KW-1185">Reference proteome</keyword>